<sequence>MSGNDALRIEQMRPSLFAQLSMSVFIAVSGLGAIPEPTGAGVNENNVDDSGNNRWIPLGSVRRQQQAGKT</sequence>
<organism evidence="2 3">
    <name type="scientific">Planotetraspora mira</name>
    <dbReference type="NCBI Taxonomy" id="58121"/>
    <lineage>
        <taxon>Bacteria</taxon>
        <taxon>Bacillati</taxon>
        <taxon>Actinomycetota</taxon>
        <taxon>Actinomycetes</taxon>
        <taxon>Streptosporangiales</taxon>
        <taxon>Streptosporangiaceae</taxon>
        <taxon>Planotetraspora</taxon>
    </lineage>
</organism>
<dbReference type="EMBL" id="BOOO01000041">
    <property type="protein sequence ID" value="GII33654.1"/>
    <property type="molecule type" value="Genomic_DNA"/>
</dbReference>
<accession>A0A8J3TWD0</accession>
<evidence type="ECO:0000313" key="3">
    <source>
        <dbReference type="Proteomes" id="UP000650628"/>
    </source>
</evidence>
<protein>
    <submittedName>
        <fullName evidence="2">Uncharacterized protein</fullName>
    </submittedName>
</protein>
<evidence type="ECO:0000313" key="2">
    <source>
        <dbReference type="EMBL" id="GII33654.1"/>
    </source>
</evidence>
<reference evidence="2 3" key="1">
    <citation type="submission" date="2021-01" db="EMBL/GenBank/DDBJ databases">
        <title>Whole genome shotgun sequence of Planotetraspora mira NBRC 15435.</title>
        <authorList>
            <person name="Komaki H."/>
            <person name="Tamura T."/>
        </authorList>
    </citation>
    <scope>NUCLEOTIDE SEQUENCE [LARGE SCALE GENOMIC DNA]</scope>
    <source>
        <strain evidence="2 3">NBRC 15435</strain>
    </source>
</reference>
<keyword evidence="3" id="KW-1185">Reference proteome</keyword>
<gene>
    <name evidence="2" type="ORF">Pmi06nite_70960</name>
</gene>
<comment type="caution">
    <text evidence="2">The sequence shown here is derived from an EMBL/GenBank/DDBJ whole genome shotgun (WGS) entry which is preliminary data.</text>
</comment>
<dbReference type="Proteomes" id="UP000650628">
    <property type="component" value="Unassembled WGS sequence"/>
</dbReference>
<evidence type="ECO:0000256" key="1">
    <source>
        <dbReference type="SAM" id="MobiDB-lite"/>
    </source>
</evidence>
<feature type="compositionally biased region" description="Polar residues" evidence="1">
    <location>
        <begin position="43"/>
        <end position="53"/>
    </location>
</feature>
<feature type="region of interest" description="Disordered" evidence="1">
    <location>
        <begin position="37"/>
        <end position="70"/>
    </location>
</feature>
<proteinExistence type="predicted"/>
<name>A0A8J3TWD0_9ACTN</name>
<dbReference type="AlphaFoldDB" id="A0A8J3TWD0"/>